<dbReference type="GO" id="GO:0005759">
    <property type="term" value="C:mitochondrial matrix"/>
    <property type="evidence" value="ECO:0007669"/>
    <property type="project" value="TreeGrafter"/>
</dbReference>
<accession>A0A0L0S1I5</accession>
<protein>
    <recommendedName>
        <fullName evidence="7">Chaperonin GroS</fullName>
    </recommendedName>
</protein>
<name>A0A0L0S1I5_ALLM3</name>
<evidence type="ECO:0000313" key="6">
    <source>
        <dbReference type="Proteomes" id="UP000054350"/>
    </source>
</evidence>
<sequence length="101" mass="10871">MSAAAKRIIPLLDRILVQRVKPVERTASGIFIPEKAQQALNEGVVLAVGNGLVTKDGKNIPVNVAVGDRVLLPEYGGSAVKLGEEEFHLFRDSEILAKLNP</sequence>
<dbReference type="OMA" id="KVFYRQW"/>
<evidence type="ECO:0000256" key="4">
    <source>
        <dbReference type="RuleBase" id="RU003479"/>
    </source>
</evidence>
<reference evidence="6" key="2">
    <citation type="submission" date="2009-11" db="EMBL/GenBank/DDBJ databases">
        <title>The Genome Sequence of Allomyces macrogynus strain ATCC 38327.</title>
        <authorList>
            <consortium name="The Broad Institute Genome Sequencing Platform"/>
            <person name="Russ C."/>
            <person name="Cuomo C."/>
            <person name="Shea T."/>
            <person name="Young S.K."/>
            <person name="Zeng Q."/>
            <person name="Koehrsen M."/>
            <person name="Haas B."/>
            <person name="Borodovsky M."/>
            <person name="Guigo R."/>
            <person name="Alvarado L."/>
            <person name="Berlin A."/>
            <person name="Borenstein D."/>
            <person name="Chen Z."/>
            <person name="Engels R."/>
            <person name="Freedman E."/>
            <person name="Gellesch M."/>
            <person name="Goldberg J."/>
            <person name="Griggs A."/>
            <person name="Gujja S."/>
            <person name="Heiman D."/>
            <person name="Hepburn T."/>
            <person name="Howarth C."/>
            <person name="Jen D."/>
            <person name="Larson L."/>
            <person name="Lewis B."/>
            <person name="Mehta T."/>
            <person name="Park D."/>
            <person name="Pearson M."/>
            <person name="Roberts A."/>
            <person name="Saif S."/>
            <person name="Shenoy N."/>
            <person name="Sisk P."/>
            <person name="Stolte C."/>
            <person name="Sykes S."/>
            <person name="Walk T."/>
            <person name="White J."/>
            <person name="Yandava C."/>
            <person name="Burger G."/>
            <person name="Gray M.W."/>
            <person name="Holland P.W.H."/>
            <person name="King N."/>
            <person name="Lang F.B.F."/>
            <person name="Roger A.J."/>
            <person name="Ruiz-Trillo I."/>
            <person name="Lander E."/>
            <person name="Nusbaum C."/>
        </authorList>
    </citation>
    <scope>NUCLEOTIDE SEQUENCE [LARGE SCALE GENOMIC DNA]</scope>
    <source>
        <strain evidence="6">ATCC 38327</strain>
    </source>
</reference>
<dbReference type="GO" id="GO:0005524">
    <property type="term" value="F:ATP binding"/>
    <property type="evidence" value="ECO:0007669"/>
    <property type="project" value="InterPro"/>
</dbReference>
<comment type="similarity">
    <text evidence="1 4">Belongs to the GroES chaperonin family.</text>
</comment>
<dbReference type="InterPro" id="IPR018369">
    <property type="entry name" value="Chaprnonin_Cpn10_CS"/>
</dbReference>
<proteinExistence type="inferred from homology"/>
<dbReference type="Gene3D" id="2.30.33.40">
    <property type="entry name" value="GroES chaperonin"/>
    <property type="match status" value="1"/>
</dbReference>
<dbReference type="CDD" id="cd00320">
    <property type="entry name" value="cpn10"/>
    <property type="match status" value="1"/>
</dbReference>
<dbReference type="GO" id="GO:0051082">
    <property type="term" value="F:unfolded protein binding"/>
    <property type="evidence" value="ECO:0007669"/>
    <property type="project" value="TreeGrafter"/>
</dbReference>
<dbReference type="PANTHER" id="PTHR10772">
    <property type="entry name" value="10 KDA HEAT SHOCK PROTEIN"/>
    <property type="match status" value="1"/>
</dbReference>
<dbReference type="VEuPathDB" id="FungiDB:AMAG_02098"/>
<gene>
    <name evidence="5" type="ORF">AMAG_02098</name>
</gene>
<dbReference type="GO" id="GO:0046872">
    <property type="term" value="F:metal ion binding"/>
    <property type="evidence" value="ECO:0007669"/>
    <property type="project" value="TreeGrafter"/>
</dbReference>
<dbReference type="HAMAP" id="MF_00580">
    <property type="entry name" value="CH10"/>
    <property type="match status" value="1"/>
</dbReference>
<dbReference type="PROSITE" id="PS00681">
    <property type="entry name" value="CHAPERONINS_CPN10"/>
    <property type="match status" value="1"/>
</dbReference>
<dbReference type="STRING" id="578462.A0A0L0S1I5"/>
<dbReference type="Pfam" id="PF00166">
    <property type="entry name" value="Cpn10"/>
    <property type="match status" value="1"/>
</dbReference>
<dbReference type="PRINTS" id="PR00297">
    <property type="entry name" value="CHAPERONIN10"/>
</dbReference>
<reference evidence="5 6" key="1">
    <citation type="submission" date="2009-11" db="EMBL/GenBank/DDBJ databases">
        <title>Annotation of Allomyces macrogynus ATCC 38327.</title>
        <authorList>
            <consortium name="The Broad Institute Genome Sequencing Platform"/>
            <person name="Russ C."/>
            <person name="Cuomo C."/>
            <person name="Burger G."/>
            <person name="Gray M.W."/>
            <person name="Holland P.W.H."/>
            <person name="King N."/>
            <person name="Lang F.B.F."/>
            <person name="Roger A.J."/>
            <person name="Ruiz-Trillo I."/>
            <person name="Young S.K."/>
            <person name="Zeng Q."/>
            <person name="Gargeya S."/>
            <person name="Fitzgerald M."/>
            <person name="Haas B."/>
            <person name="Abouelleil A."/>
            <person name="Alvarado L."/>
            <person name="Arachchi H.M."/>
            <person name="Berlin A."/>
            <person name="Chapman S.B."/>
            <person name="Gearin G."/>
            <person name="Goldberg J."/>
            <person name="Griggs A."/>
            <person name="Gujja S."/>
            <person name="Hansen M."/>
            <person name="Heiman D."/>
            <person name="Howarth C."/>
            <person name="Larimer J."/>
            <person name="Lui A."/>
            <person name="MacDonald P.J.P."/>
            <person name="McCowen C."/>
            <person name="Montmayeur A."/>
            <person name="Murphy C."/>
            <person name="Neiman D."/>
            <person name="Pearson M."/>
            <person name="Priest M."/>
            <person name="Roberts A."/>
            <person name="Saif S."/>
            <person name="Shea T."/>
            <person name="Sisk P."/>
            <person name="Stolte C."/>
            <person name="Sykes S."/>
            <person name="Wortman J."/>
            <person name="Nusbaum C."/>
            <person name="Birren B."/>
        </authorList>
    </citation>
    <scope>NUCLEOTIDE SEQUENCE [LARGE SCALE GENOMIC DNA]</scope>
    <source>
        <strain evidence="5 6">ATCC 38327</strain>
    </source>
</reference>
<dbReference type="Proteomes" id="UP000054350">
    <property type="component" value="Unassembled WGS sequence"/>
</dbReference>
<comment type="function">
    <text evidence="3">Eukaryotic CPN10 homolog which is essential for mitochondrial protein biogenesis, together with CPN60. Binds to CPN60 in the presence of Mg-ATP and suppresses the ATPase activity of the latter.</text>
</comment>
<evidence type="ECO:0008006" key="7">
    <source>
        <dbReference type="Google" id="ProtNLM"/>
    </source>
</evidence>
<evidence type="ECO:0000256" key="2">
    <source>
        <dbReference type="ARBA" id="ARBA00023186"/>
    </source>
</evidence>
<evidence type="ECO:0000256" key="3">
    <source>
        <dbReference type="ARBA" id="ARBA00056825"/>
    </source>
</evidence>
<evidence type="ECO:0000256" key="1">
    <source>
        <dbReference type="ARBA" id="ARBA00006975"/>
    </source>
</evidence>
<dbReference type="EMBL" id="GG745330">
    <property type="protein sequence ID" value="KNE56270.1"/>
    <property type="molecule type" value="Genomic_DNA"/>
</dbReference>
<dbReference type="SMART" id="SM00883">
    <property type="entry name" value="Cpn10"/>
    <property type="match status" value="1"/>
</dbReference>
<dbReference type="InterPro" id="IPR037124">
    <property type="entry name" value="Chaperonin_GroES_sf"/>
</dbReference>
<dbReference type="FunFam" id="2.30.33.40:FF:000002">
    <property type="entry name" value="10 kDa chaperonin, mitochondrial"/>
    <property type="match status" value="1"/>
</dbReference>
<dbReference type="SUPFAM" id="SSF50129">
    <property type="entry name" value="GroES-like"/>
    <property type="match status" value="1"/>
</dbReference>
<dbReference type="AlphaFoldDB" id="A0A0L0S1I5"/>
<dbReference type="GO" id="GO:0051087">
    <property type="term" value="F:protein-folding chaperone binding"/>
    <property type="evidence" value="ECO:0007669"/>
    <property type="project" value="TreeGrafter"/>
</dbReference>
<dbReference type="GO" id="GO:0044183">
    <property type="term" value="F:protein folding chaperone"/>
    <property type="evidence" value="ECO:0007669"/>
    <property type="project" value="InterPro"/>
</dbReference>
<dbReference type="InterPro" id="IPR020818">
    <property type="entry name" value="Chaperonin_GroES"/>
</dbReference>
<keyword evidence="2 4" id="KW-0143">Chaperone</keyword>
<keyword evidence="6" id="KW-1185">Reference proteome</keyword>
<organism evidence="5 6">
    <name type="scientific">Allomyces macrogynus (strain ATCC 38327)</name>
    <name type="common">Allomyces javanicus var. macrogynus</name>
    <dbReference type="NCBI Taxonomy" id="578462"/>
    <lineage>
        <taxon>Eukaryota</taxon>
        <taxon>Fungi</taxon>
        <taxon>Fungi incertae sedis</taxon>
        <taxon>Blastocladiomycota</taxon>
        <taxon>Blastocladiomycetes</taxon>
        <taxon>Blastocladiales</taxon>
        <taxon>Blastocladiaceae</taxon>
        <taxon>Allomyces</taxon>
    </lineage>
</organism>
<dbReference type="InterPro" id="IPR011032">
    <property type="entry name" value="GroES-like_sf"/>
</dbReference>
<evidence type="ECO:0000313" key="5">
    <source>
        <dbReference type="EMBL" id="KNE56270.1"/>
    </source>
</evidence>
<dbReference type="PANTHER" id="PTHR10772:SF0">
    <property type="entry name" value="10 KDA HEAT SHOCK PROTEIN, MITOCHONDRIAL"/>
    <property type="match status" value="1"/>
</dbReference>
<dbReference type="OrthoDB" id="184876at2759"/>
<dbReference type="eggNOG" id="KOG1641">
    <property type="taxonomic scope" value="Eukaryota"/>
</dbReference>